<reference evidence="4" key="1">
    <citation type="journal article" date="2014" name="Int. J. Syst. Evol. Microbiol.">
        <title>Complete genome sequence of Corynebacterium casei LMG S-19264T (=DSM 44701T), isolated from a smear-ripened cheese.</title>
        <authorList>
            <consortium name="US DOE Joint Genome Institute (JGI-PGF)"/>
            <person name="Walter F."/>
            <person name="Albersmeier A."/>
            <person name="Kalinowski J."/>
            <person name="Ruckert C."/>
        </authorList>
    </citation>
    <scope>NUCLEOTIDE SEQUENCE</scope>
    <source>
        <strain evidence="4">CGMCC 1.15958</strain>
    </source>
</reference>
<dbReference type="PANTHER" id="PTHR12110">
    <property type="entry name" value="HYDROXYPYRUVATE ISOMERASE"/>
    <property type="match status" value="1"/>
</dbReference>
<accession>A0A916Z5T8</accession>
<dbReference type="Proteomes" id="UP000609064">
    <property type="component" value="Unassembled WGS sequence"/>
</dbReference>
<evidence type="ECO:0000256" key="2">
    <source>
        <dbReference type="SAM" id="SignalP"/>
    </source>
</evidence>
<evidence type="ECO:0000256" key="1">
    <source>
        <dbReference type="ARBA" id="ARBA00022729"/>
    </source>
</evidence>
<protein>
    <recommendedName>
        <fullName evidence="3">Xylose isomerase-like TIM barrel domain-containing protein</fullName>
    </recommendedName>
</protein>
<feature type="domain" description="Xylose isomerase-like TIM barrel" evidence="3">
    <location>
        <begin position="430"/>
        <end position="655"/>
    </location>
</feature>
<dbReference type="AlphaFoldDB" id="A0A916Z5T8"/>
<feature type="signal peptide" evidence="2">
    <location>
        <begin position="1"/>
        <end position="21"/>
    </location>
</feature>
<comment type="caution">
    <text evidence="4">The sequence shown here is derived from an EMBL/GenBank/DDBJ whole genome shotgun (WGS) entry which is preliminary data.</text>
</comment>
<dbReference type="InterPro" id="IPR050312">
    <property type="entry name" value="IolE/XylAMocC-like"/>
</dbReference>
<evidence type="ECO:0000259" key="3">
    <source>
        <dbReference type="Pfam" id="PF01261"/>
    </source>
</evidence>
<dbReference type="Gene3D" id="2.130.10.130">
    <property type="entry name" value="Integrin alpha, N-terminal"/>
    <property type="match status" value="1"/>
</dbReference>
<dbReference type="InterPro" id="IPR036237">
    <property type="entry name" value="Xyl_isomerase-like_sf"/>
</dbReference>
<evidence type="ECO:0000313" key="5">
    <source>
        <dbReference type="Proteomes" id="UP000609064"/>
    </source>
</evidence>
<evidence type="ECO:0000313" key="4">
    <source>
        <dbReference type="EMBL" id="GGD77893.1"/>
    </source>
</evidence>
<keyword evidence="5" id="KW-1185">Reference proteome</keyword>
<dbReference type="SUPFAM" id="SSF69318">
    <property type="entry name" value="Integrin alpha N-terminal domain"/>
    <property type="match status" value="1"/>
</dbReference>
<dbReference type="InterPro" id="IPR013517">
    <property type="entry name" value="FG-GAP"/>
</dbReference>
<dbReference type="Gene3D" id="3.20.20.150">
    <property type="entry name" value="Divalent-metal-dependent TIM barrel enzymes"/>
    <property type="match status" value="1"/>
</dbReference>
<dbReference type="InterPro" id="IPR013022">
    <property type="entry name" value="Xyl_isomerase-like_TIM-brl"/>
</dbReference>
<dbReference type="PANTHER" id="PTHR12110:SF41">
    <property type="entry name" value="INOSOSE DEHYDRATASE"/>
    <property type="match status" value="1"/>
</dbReference>
<dbReference type="Pfam" id="PF01261">
    <property type="entry name" value="AP_endonuc_2"/>
    <property type="match status" value="1"/>
</dbReference>
<dbReference type="InterPro" id="IPR028994">
    <property type="entry name" value="Integrin_alpha_N"/>
</dbReference>
<organism evidence="4 5">
    <name type="scientific">Emticicia aquatilis</name>
    <dbReference type="NCBI Taxonomy" id="1537369"/>
    <lineage>
        <taxon>Bacteria</taxon>
        <taxon>Pseudomonadati</taxon>
        <taxon>Bacteroidota</taxon>
        <taxon>Cytophagia</taxon>
        <taxon>Cytophagales</taxon>
        <taxon>Leadbetterellaceae</taxon>
        <taxon>Emticicia</taxon>
    </lineage>
</organism>
<proteinExistence type="predicted"/>
<sequence length="663" mass="74351">MKMKTKLISLFILFGIFTAKAQKWERTSSEDGAIPLSWKTTQQTASLSVDIDKDGIEEFVMAGRGQVTSIIYLKFDRAIGWREFAVEKEALPIETGGTFYDIDSDGDNDLVFGGDAQSNKIWWWENPAPFFNPNVPWHRYEIKTDGENQHHDMVFGDFKQTSKAQLAFWNQGAKTLFVANIPSEVRREKWIFEPVFVADKDTKNIKGCVAADVDGDGNKDLVAGNYWFKYVDGKFKPTKVGEEGGRVVAAKFRAGKKVQLVFAPSDSKGRLMLYECTGSAEVSANWKGRDLIGRELTHAHTLEAADINDDGNLDILCAEMVKWEEKLTTDNNPNAEAFILYGDGKGGFTKTVFQTGIDFHEGKATDIDGDGDLDIISKSYIWKTPRVEMWLQNGTGERQPNISKVLSDRIGLEFYSLRDYFKTDVKGTLAYVKSLGIMEVEVAGTYGMKTEDFKAELDKAGLKPYSTLMDYNLFKDSISKVVATCKALGIKYAGCAWIPHVSNKFGKEDADKAIKVFNKAGEALAKEGIKFYYHCHGYEFKPTEEGTLFDYIVKQTNPNNVGFECDVYWAFHGGQDPALLLKKHKGRFVALHIKDMKNGQETGELSGGTPLTSDVAVGTGQLDFRKILRAAIQTGVKFYYIEDENEAVKEHLPVSLRYLRNLK</sequence>
<dbReference type="Pfam" id="PF13517">
    <property type="entry name" value="FG-GAP_3"/>
    <property type="match status" value="1"/>
</dbReference>
<dbReference type="SUPFAM" id="SSF51658">
    <property type="entry name" value="Xylose isomerase-like"/>
    <property type="match status" value="1"/>
</dbReference>
<reference evidence="4" key="2">
    <citation type="submission" date="2020-09" db="EMBL/GenBank/DDBJ databases">
        <authorList>
            <person name="Sun Q."/>
            <person name="Zhou Y."/>
        </authorList>
    </citation>
    <scope>NUCLEOTIDE SEQUENCE</scope>
    <source>
        <strain evidence="4">CGMCC 1.15958</strain>
    </source>
</reference>
<keyword evidence="1 2" id="KW-0732">Signal</keyword>
<dbReference type="EMBL" id="BMKK01000013">
    <property type="protein sequence ID" value="GGD77893.1"/>
    <property type="molecule type" value="Genomic_DNA"/>
</dbReference>
<gene>
    <name evidence="4" type="ORF">GCM10011514_47310</name>
</gene>
<name>A0A916Z5T8_9BACT</name>
<feature type="chain" id="PRO_5037069988" description="Xylose isomerase-like TIM barrel domain-containing protein" evidence="2">
    <location>
        <begin position="22"/>
        <end position="663"/>
    </location>
</feature>